<protein>
    <submittedName>
        <fullName evidence="2">Zinc-binding alcohol dehydrogenase family protein</fullName>
    </submittedName>
</protein>
<dbReference type="Proteomes" id="UP001589810">
    <property type="component" value="Unassembled WGS sequence"/>
</dbReference>
<dbReference type="Gene3D" id="3.90.180.10">
    <property type="entry name" value="Medium-chain alcohol dehydrogenases, catalytic domain"/>
    <property type="match status" value="1"/>
</dbReference>
<organism evidence="2 3">
    <name type="scientific">Kutzneria chonburiensis</name>
    <dbReference type="NCBI Taxonomy" id="1483604"/>
    <lineage>
        <taxon>Bacteria</taxon>
        <taxon>Bacillati</taxon>
        <taxon>Actinomycetota</taxon>
        <taxon>Actinomycetes</taxon>
        <taxon>Pseudonocardiales</taxon>
        <taxon>Pseudonocardiaceae</taxon>
        <taxon>Kutzneria</taxon>
    </lineage>
</organism>
<dbReference type="InterPro" id="IPR013149">
    <property type="entry name" value="ADH-like_C"/>
</dbReference>
<dbReference type="PANTHER" id="PTHR43677">
    <property type="entry name" value="SHORT-CHAIN DEHYDROGENASE/REDUCTASE"/>
    <property type="match status" value="1"/>
</dbReference>
<dbReference type="SUPFAM" id="SSF50129">
    <property type="entry name" value="GroES-like"/>
    <property type="match status" value="1"/>
</dbReference>
<dbReference type="InterPro" id="IPR036291">
    <property type="entry name" value="NAD(P)-bd_dom_sf"/>
</dbReference>
<comment type="caution">
    <text evidence="2">The sequence shown here is derived from an EMBL/GenBank/DDBJ whole genome shotgun (WGS) entry which is preliminary data.</text>
</comment>
<dbReference type="InterPro" id="IPR013154">
    <property type="entry name" value="ADH-like_N"/>
</dbReference>
<reference evidence="2 3" key="1">
    <citation type="submission" date="2024-09" db="EMBL/GenBank/DDBJ databases">
        <authorList>
            <person name="Sun Q."/>
            <person name="Mori K."/>
        </authorList>
    </citation>
    <scope>NUCLEOTIDE SEQUENCE [LARGE SCALE GENOMIC DNA]</scope>
    <source>
        <strain evidence="2 3">TBRC 1432</strain>
    </source>
</reference>
<gene>
    <name evidence="2" type="ORF">ACFFH7_44865</name>
</gene>
<dbReference type="Gene3D" id="3.40.50.720">
    <property type="entry name" value="NAD(P)-binding Rossmann-like Domain"/>
    <property type="match status" value="1"/>
</dbReference>
<dbReference type="PANTHER" id="PTHR43677:SF4">
    <property type="entry name" value="QUINONE OXIDOREDUCTASE-LIKE PROTEIN 2"/>
    <property type="match status" value="1"/>
</dbReference>
<evidence type="ECO:0000313" key="3">
    <source>
        <dbReference type="Proteomes" id="UP001589810"/>
    </source>
</evidence>
<dbReference type="SUPFAM" id="SSF51735">
    <property type="entry name" value="NAD(P)-binding Rossmann-fold domains"/>
    <property type="match status" value="1"/>
</dbReference>
<dbReference type="RefSeq" id="WP_273941881.1">
    <property type="nucleotide sequence ID" value="NZ_CP097263.1"/>
</dbReference>
<dbReference type="SMART" id="SM00829">
    <property type="entry name" value="PKS_ER"/>
    <property type="match status" value="1"/>
</dbReference>
<proteinExistence type="predicted"/>
<keyword evidence="3" id="KW-1185">Reference proteome</keyword>
<sequence>MKAAVLTRFGAPLTVTTVPDPVPGTGEVLVEVVAASVIPYTDEVIAGSRGFQLNLPITLGAGAVGRVRAVGPDATRLRVGDWVLCDPTIRSRDDALTPDIMLQGWSARGDGGLHLQDYVGNGSFAEQLLVPTENAVPLGAFDRADAGRLAAAATVCLVPYGGLLAAELQAGETVLISGATGNFGSAGVAMALAMGAATVIAPGRDEKMLAELENRFGRRVRTVRLGGTQEMLDAAPGPIDVVLDLLPPSAGNEPVRQAAMTVRERGRVVLMGGVQDDISLPYRWLMRNSITLRGQWLHPRTANRSFIELIKAGLLDLNQFDVTEFALDDIADAVDHAATSGRFTATVIRP</sequence>
<dbReference type="InterPro" id="IPR051397">
    <property type="entry name" value="Zn-ADH-like_protein"/>
</dbReference>
<evidence type="ECO:0000313" key="2">
    <source>
        <dbReference type="EMBL" id="MFC0548706.1"/>
    </source>
</evidence>
<dbReference type="Pfam" id="PF00107">
    <property type="entry name" value="ADH_zinc_N"/>
    <property type="match status" value="1"/>
</dbReference>
<dbReference type="EMBL" id="JBHLUD010000019">
    <property type="protein sequence ID" value="MFC0548706.1"/>
    <property type="molecule type" value="Genomic_DNA"/>
</dbReference>
<accession>A0ABV6N7X3</accession>
<dbReference type="Pfam" id="PF08240">
    <property type="entry name" value="ADH_N"/>
    <property type="match status" value="1"/>
</dbReference>
<evidence type="ECO:0000259" key="1">
    <source>
        <dbReference type="SMART" id="SM00829"/>
    </source>
</evidence>
<dbReference type="InterPro" id="IPR011032">
    <property type="entry name" value="GroES-like_sf"/>
</dbReference>
<feature type="domain" description="Enoyl reductase (ER)" evidence="1">
    <location>
        <begin position="10"/>
        <end position="348"/>
    </location>
</feature>
<name>A0ABV6N7X3_9PSEU</name>
<dbReference type="InterPro" id="IPR020843">
    <property type="entry name" value="ER"/>
</dbReference>